<dbReference type="Proteomes" id="UP000245207">
    <property type="component" value="Unassembled WGS sequence"/>
</dbReference>
<proteinExistence type="predicted"/>
<accession>A0A2U1KI58</accession>
<gene>
    <name evidence="1" type="ORF">CTI12_AA599710</name>
</gene>
<name>A0A2U1KI58_ARTAN</name>
<sequence>MGPHFLPRAPAAITVLPPNPKEQVQKAHTRALELEKQVEKLQLELDLKAGLRKVLIKTVYRLAYRNSVGCCPLLDESNGRCNLFIAKKSS</sequence>
<dbReference type="EMBL" id="PKPP01018160">
    <property type="protein sequence ID" value="PWA36460.1"/>
    <property type="molecule type" value="Genomic_DNA"/>
</dbReference>
<dbReference type="AlphaFoldDB" id="A0A2U1KI58"/>
<protein>
    <submittedName>
        <fullName evidence="1">Myosin heavy chain-related protein</fullName>
    </submittedName>
</protein>
<evidence type="ECO:0000313" key="1">
    <source>
        <dbReference type="EMBL" id="PWA36460.1"/>
    </source>
</evidence>
<comment type="caution">
    <text evidence="1">The sequence shown here is derived from an EMBL/GenBank/DDBJ whole genome shotgun (WGS) entry which is preliminary data.</text>
</comment>
<keyword evidence="2" id="KW-1185">Reference proteome</keyword>
<evidence type="ECO:0000313" key="2">
    <source>
        <dbReference type="Proteomes" id="UP000245207"/>
    </source>
</evidence>
<reference evidence="1 2" key="1">
    <citation type="journal article" date="2018" name="Mol. Plant">
        <title>The genome of Artemisia annua provides insight into the evolution of Asteraceae family and artemisinin biosynthesis.</title>
        <authorList>
            <person name="Shen Q."/>
            <person name="Zhang L."/>
            <person name="Liao Z."/>
            <person name="Wang S."/>
            <person name="Yan T."/>
            <person name="Shi P."/>
            <person name="Liu M."/>
            <person name="Fu X."/>
            <person name="Pan Q."/>
            <person name="Wang Y."/>
            <person name="Lv Z."/>
            <person name="Lu X."/>
            <person name="Zhang F."/>
            <person name="Jiang W."/>
            <person name="Ma Y."/>
            <person name="Chen M."/>
            <person name="Hao X."/>
            <person name="Li L."/>
            <person name="Tang Y."/>
            <person name="Lv G."/>
            <person name="Zhou Y."/>
            <person name="Sun X."/>
            <person name="Brodelius P.E."/>
            <person name="Rose J.K.C."/>
            <person name="Tang K."/>
        </authorList>
    </citation>
    <scope>NUCLEOTIDE SEQUENCE [LARGE SCALE GENOMIC DNA]</scope>
    <source>
        <strain evidence="2">cv. Huhao1</strain>
        <tissue evidence="1">Leaf</tissue>
    </source>
</reference>
<organism evidence="1 2">
    <name type="scientific">Artemisia annua</name>
    <name type="common">Sweet wormwood</name>
    <dbReference type="NCBI Taxonomy" id="35608"/>
    <lineage>
        <taxon>Eukaryota</taxon>
        <taxon>Viridiplantae</taxon>
        <taxon>Streptophyta</taxon>
        <taxon>Embryophyta</taxon>
        <taxon>Tracheophyta</taxon>
        <taxon>Spermatophyta</taxon>
        <taxon>Magnoliopsida</taxon>
        <taxon>eudicotyledons</taxon>
        <taxon>Gunneridae</taxon>
        <taxon>Pentapetalae</taxon>
        <taxon>asterids</taxon>
        <taxon>campanulids</taxon>
        <taxon>Asterales</taxon>
        <taxon>Asteraceae</taxon>
        <taxon>Asteroideae</taxon>
        <taxon>Anthemideae</taxon>
        <taxon>Artemisiinae</taxon>
        <taxon>Artemisia</taxon>
    </lineage>
</organism>